<evidence type="ECO:0000313" key="8">
    <source>
        <dbReference type="EMBL" id="QQM38442.1"/>
    </source>
</evidence>
<protein>
    <submittedName>
        <fullName evidence="8">Nitroreductase</fullName>
    </submittedName>
</protein>
<keyword evidence="9" id="KW-1185">Reference proteome</keyword>
<evidence type="ECO:0000256" key="5">
    <source>
        <dbReference type="ARBA" id="ARBA00023002"/>
    </source>
</evidence>
<dbReference type="Gene3D" id="3.40.109.10">
    <property type="entry name" value="NADH Oxidase"/>
    <property type="match status" value="1"/>
</dbReference>
<keyword evidence="4" id="KW-0288">FMN</keyword>
<dbReference type="EMBL" id="CP066831">
    <property type="protein sequence ID" value="QQM38442.1"/>
    <property type="molecule type" value="Genomic_DNA"/>
</dbReference>
<dbReference type="InterPro" id="IPR000415">
    <property type="entry name" value="Nitroreductase-like"/>
</dbReference>
<dbReference type="Proteomes" id="UP000595636">
    <property type="component" value="Chromosome"/>
</dbReference>
<dbReference type="Pfam" id="PF00881">
    <property type="entry name" value="Nitroreductase"/>
    <property type="match status" value="1"/>
</dbReference>
<dbReference type="CDD" id="cd02136">
    <property type="entry name" value="PnbA_NfnB-like"/>
    <property type="match status" value="1"/>
</dbReference>
<comment type="cofactor">
    <cofactor evidence="1">
        <name>FMN</name>
        <dbReference type="ChEBI" id="CHEBI:58210"/>
    </cofactor>
</comment>
<name>A0A7T7I0F4_9ACTN</name>
<organism evidence="8 9">
    <name type="scientific">Streptomyces liliifuscus</name>
    <dbReference type="NCBI Taxonomy" id="2797636"/>
    <lineage>
        <taxon>Bacteria</taxon>
        <taxon>Bacillati</taxon>
        <taxon>Actinomycetota</taxon>
        <taxon>Actinomycetes</taxon>
        <taxon>Kitasatosporales</taxon>
        <taxon>Streptomycetaceae</taxon>
        <taxon>Streptomyces</taxon>
    </lineage>
</organism>
<evidence type="ECO:0000313" key="9">
    <source>
        <dbReference type="Proteomes" id="UP000595636"/>
    </source>
</evidence>
<dbReference type="PANTHER" id="PTHR43673">
    <property type="entry name" value="NAD(P)H NITROREDUCTASE YDGI-RELATED"/>
    <property type="match status" value="1"/>
</dbReference>
<reference evidence="8 9" key="1">
    <citation type="submission" date="2020-12" db="EMBL/GenBank/DDBJ databases">
        <title>A novel species.</title>
        <authorList>
            <person name="Li K."/>
        </authorList>
    </citation>
    <scope>NUCLEOTIDE SEQUENCE [LARGE SCALE GENOMIC DNA]</scope>
    <source>
        <strain evidence="8 9">ZYC-3</strain>
    </source>
</reference>
<accession>A0A7T7I0F4</accession>
<evidence type="ECO:0000256" key="2">
    <source>
        <dbReference type="ARBA" id="ARBA00007118"/>
    </source>
</evidence>
<evidence type="ECO:0000256" key="1">
    <source>
        <dbReference type="ARBA" id="ARBA00001917"/>
    </source>
</evidence>
<keyword evidence="3" id="KW-0285">Flavoprotein</keyword>
<dbReference type="SUPFAM" id="SSF55469">
    <property type="entry name" value="FMN-dependent nitroreductase-like"/>
    <property type="match status" value="1"/>
</dbReference>
<evidence type="ECO:0000256" key="3">
    <source>
        <dbReference type="ARBA" id="ARBA00022630"/>
    </source>
</evidence>
<evidence type="ECO:0000259" key="7">
    <source>
        <dbReference type="Pfam" id="PF00881"/>
    </source>
</evidence>
<dbReference type="InterPro" id="IPR029479">
    <property type="entry name" value="Nitroreductase"/>
</dbReference>
<feature type="domain" description="Nitroreductase" evidence="7">
    <location>
        <begin position="8"/>
        <end position="167"/>
    </location>
</feature>
<sequence length="230" mass="25379">MDMYEAVTSRRAVSGFTDRHVPREVLERVLSAAAWASSAPDLQPRRVYVLTGRPLAELEKLVGERDAVGASWSEPACEQYSAAPKSPYGERRPALGAPAVLFCYVDRDLGPEQWSDVGRYLQTVMLLLRAEGLHSCTQMAWVKYHRSVAEVLSLPDGLILFCGMSIGFEDAAETAATCSTSTPRDQGTGTVDPAGRHPRRPRWVPRVAARLNDLLTRKMRQMVSQIGLPP</sequence>
<gene>
    <name evidence="8" type="ORF">JEQ17_02430</name>
</gene>
<comment type="similarity">
    <text evidence="2">Belongs to the nitroreductase family.</text>
</comment>
<evidence type="ECO:0000256" key="4">
    <source>
        <dbReference type="ARBA" id="ARBA00022643"/>
    </source>
</evidence>
<dbReference type="GO" id="GO:0016491">
    <property type="term" value="F:oxidoreductase activity"/>
    <property type="evidence" value="ECO:0007669"/>
    <property type="project" value="UniProtKB-KW"/>
</dbReference>
<dbReference type="PANTHER" id="PTHR43673:SF2">
    <property type="entry name" value="NITROREDUCTASE"/>
    <property type="match status" value="1"/>
</dbReference>
<feature type="region of interest" description="Disordered" evidence="6">
    <location>
        <begin position="177"/>
        <end position="199"/>
    </location>
</feature>
<dbReference type="KEGG" id="slf:JEQ17_02430"/>
<evidence type="ECO:0000256" key="6">
    <source>
        <dbReference type="SAM" id="MobiDB-lite"/>
    </source>
</evidence>
<dbReference type="AlphaFoldDB" id="A0A7T7I0F4"/>
<keyword evidence="5" id="KW-0560">Oxidoreductase</keyword>
<proteinExistence type="inferred from homology"/>